<feature type="transmembrane region" description="Helical" evidence="2">
    <location>
        <begin position="94"/>
        <end position="115"/>
    </location>
</feature>
<dbReference type="Pfam" id="PF19700">
    <property type="entry name" value="DUF6198"/>
    <property type="match status" value="1"/>
</dbReference>
<evidence type="ECO:0000313" key="4">
    <source>
        <dbReference type="Proteomes" id="UP000014204"/>
    </source>
</evidence>
<proteinExistence type="predicted"/>
<feature type="compositionally biased region" description="Low complexity" evidence="1">
    <location>
        <begin position="61"/>
        <end position="74"/>
    </location>
</feature>
<gene>
    <name evidence="3" type="ORF">C811_00078</name>
</gene>
<keyword evidence="4" id="KW-1185">Reference proteome</keyword>
<dbReference type="PANTHER" id="PTHR40078:SF1">
    <property type="entry name" value="INTEGRAL MEMBRANE PROTEIN"/>
    <property type="match status" value="1"/>
</dbReference>
<dbReference type="eggNOG" id="COG2364">
    <property type="taxonomic scope" value="Bacteria"/>
</dbReference>
<dbReference type="HOGENOM" id="CLU_873287_0_0_11"/>
<dbReference type="EMBL" id="ASSY01000001">
    <property type="protein sequence ID" value="EOS53774.1"/>
    <property type="molecule type" value="Genomic_DNA"/>
</dbReference>
<keyword evidence="2" id="KW-0812">Transmembrane</keyword>
<dbReference type="Proteomes" id="UP000014204">
    <property type="component" value="Unassembled WGS sequence"/>
</dbReference>
<evidence type="ECO:0000256" key="1">
    <source>
        <dbReference type="SAM" id="MobiDB-lite"/>
    </source>
</evidence>
<evidence type="ECO:0000256" key="2">
    <source>
        <dbReference type="SAM" id="Phobius"/>
    </source>
</evidence>
<comment type="caution">
    <text evidence="3">The sequence shown here is derived from an EMBL/GenBank/DDBJ whole genome shotgun (WGS) entry which is preliminary data.</text>
</comment>
<feature type="transmembrane region" description="Helical" evidence="2">
    <location>
        <begin position="135"/>
        <end position="163"/>
    </location>
</feature>
<keyword evidence="2" id="KW-0472">Membrane</keyword>
<feature type="transmembrane region" description="Helical" evidence="2">
    <location>
        <begin position="278"/>
        <end position="298"/>
    </location>
</feature>
<evidence type="ECO:0008006" key="5">
    <source>
        <dbReference type="Google" id="ProtNLM"/>
    </source>
</evidence>
<dbReference type="AlphaFoldDB" id="R9L4N5"/>
<evidence type="ECO:0000313" key="3">
    <source>
        <dbReference type="EMBL" id="EOS53774.1"/>
    </source>
</evidence>
<feature type="transmembrane region" description="Helical" evidence="2">
    <location>
        <begin position="175"/>
        <end position="198"/>
    </location>
</feature>
<dbReference type="InterPro" id="IPR038750">
    <property type="entry name" value="YczE/YyaS-like"/>
</dbReference>
<sequence>MTERKINRGSEIRTKGKSMGRERSGCATDPSDRPSPRAALTVSGRPDAPSAPSGSGEPIGSQSPRPASPAPKRSTPGCASAHGGGSRRSNLRPALFMTGRVALMLAGIAVMALGIDVVVKADLGNSPISATPNVLALGFPAVSFGTFMLGWQCFLVLVQVALLRREFRLVDLWQIPISVFFGLCIDWFMALLGAAAPTTYLASWLWLAVGMAVLAAGIVMTVVSGTVMNCGEAVVQAVVRKTGARFGTVKVGFDLACAALAVLCALVFVGHLAGVREGTVVCAALTGVVVNGYMALYGRVRQGARRWRAGAGSRADEAATSLVEQS</sequence>
<dbReference type="STRING" id="1235794.C811_00078"/>
<feature type="region of interest" description="Disordered" evidence="1">
    <location>
        <begin position="1"/>
        <end position="87"/>
    </location>
</feature>
<feature type="transmembrane region" description="Helical" evidence="2">
    <location>
        <begin position="204"/>
        <end position="230"/>
    </location>
</feature>
<reference evidence="3 4" key="1">
    <citation type="submission" date="2013-04" db="EMBL/GenBank/DDBJ databases">
        <title>The Genome Sequence of Enterorhabdus caecimuris B7.</title>
        <authorList>
            <consortium name="The Broad Institute Genomics Platform"/>
            <consortium name="The Broad Institute Genome Sequencing Center for Infectious Disease"/>
            <person name="Earl A."/>
            <person name="Xavier R."/>
            <person name="Elson C."/>
            <person name="Duck W."/>
            <person name="Walker B."/>
            <person name="Young S."/>
            <person name="Zeng Q."/>
            <person name="Gargeya S."/>
            <person name="Fitzgerald M."/>
            <person name="Haas B."/>
            <person name="Abouelleil A."/>
            <person name="Allen A.W."/>
            <person name="Alvarado L."/>
            <person name="Arachchi H.M."/>
            <person name="Berlin A.M."/>
            <person name="Chapman S.B."/>
            <person name="Gainer-Dewar J."/>
            <person name="Goldberg J."/>
            <person name="Griggs A."/>
            <person name="Gujja S."/>
            <person name="Hansen M."/>
            <person name="Howarth C."/>
            <person name="Imamovic A."/>
            <person name="Ireland A."/>
            <person name="Larimer J."/>
            <person name="McCowan C."/>
            <person name="Murphy C."/>
            <person name="Pearson M."/>
            <person name="Poon T.W."/>
            <person name="Priest M."/>
            <person name="Roberts A."/>
            <person name="Saif S."/>
            <person name="Shea T."/>
            <person name="Sisk P."/>
            <person name="Sykes S."/>
            <person name="Wortman J."/>
            <person name="Nusbaum C."/>
            <person name="Birren B."/>
        </authorList>
    </citation>
    <scope>NUCLEOTIDE SEQUENCE [LARGE SCALE GENOMIC DNA]</scope>
    <source>
        <strain evidence="3 4">B7</strain>
    </source>
</reference>
<feature type="transmembrane region" description="Helical" evidence="2">
    <location>
        <begin position="251"/>
        <end position="272"/>
    </location>
</feature>
<organism evidence="3 4">
    <name type="scientific">Adlercreutzia caecimuris B7</name>
    <dbReference type="NCBI Taxonomy" id="1235794"/>
    <lineage>
        <taxon>Bacteria</taxon>
        <taxon>Bacillati</taxon>
        <taxon>Actinomycetota</taxon>
        <taxon>Coriobacteriia</taxon>
        <taxon>Eggerthellales</taxon>
        <taxon>Eggerthellaceae</taxon>
        <taxon>Adlercreutzia</taxon>
    </lineage>
</organism>
<feature type="compositionally biased region" description="Basic and acidic residues" evidence="1">
    <location>
        <begin position="1"/>
        <end position="35"/>
    </location>
</feature>
<protein>
    <recommendedName>
        <fullName evidence="5">YitT family protein</fullName>
    </recommendedName>
</protein>
<name>R9L4N5_9ACTN</name>
<accession>R9L4N5</accession>
<dbReference type="PANTHER" id="PTHR40078">
    <property type="entry name" value="INTEGRAL MEMBRANE PROTEIN-RELATED"/>
    <property type="match status" value="1"/>
</dbReference>
<keyword evidence="2" id="KW-1133">Transmembrane helix</keyword>